<dbReference type="Pfam" id="PF02311">
    <property type="entry name" value="AraC_binding"/>
    <property type="match status" value="1"/>
</dbReference>
<dbReference type="EMBL" id="AACCXK010000006">
    <property type="protein sequence ID" value="EAK0453005.1"/>
    <property type="molecule type" value="Genomic_DNA"/>
</dbReference>
<evidence type="ECO:0000313" key="6">
    <source>
        <dbReference type="EMBL" id="EAK0468006.1"/>
    </source>
</evidence>
<evidence type="ECO:0000256" key="1">
    <source>
        <dbReference type="ARBA" id="ARBA00023125"/>
    </source>
</evidence>
<organism evidence="6">
    <name type="scientific">Campylobacter fetus</name>
    <dbReference type="NCBI Taxonomy" id="196"/>
    <lineage>
        <taxon>Bacteria</taxon>
        <taxon>Pseudomonadati</taxon>
        <taxon>Campylobacterota</taxon>
        <taxon>Epsilonproteobacteria</taxon>
        <taxon>Campylobacterales</taxon>
        <taxon>Campylobacteraceae</taxon>
        <taxon>Campylobacter</taxon>
    </lineage>
</organism>
<keyword evidence="7" id="KW-1185">Reference proteome</keyword>
<dbReference type="Gene3D" id="2.60.120.10">
    <property type="entry name" value="Jelly Rolls"/>
    <property type="match status" value="1"/>
</dbReference>
<dbReference type="PANTHER" id="PTHR37694">
    <property type="entry name" value="SLR8022 PROTEIN"/>
    <property type="match status" value="1"/>
</dbReference>
<proteinExistence type="predicted"/>
<comment type="caution">
    <text evidence="6">The sequence shown here is derived from an EMBL/GenBank/DDBJ whole genome shotgun (WGS) entry which is preliminary data.</text>
</comment>
<dbReference type="GO" id="GO:0006355">
    <property type="term" value="P:regulation of DNA-templated transcription"/>
    <property type="evidence" value="ECO:0007669"/>
    <property type="project" value="InterPro"/>
</dbReference>
<evidence type="ECO:0000313" key="3">
    <source>
        <dbReference type="EMBL" id="EAI5407219.1"/>
    </source>
</evidence>
<dbReference type="GO" id="GO:0003677">
    <property type="term" value="F:DNA binding"/>
    <property type="evidence" value="ECO:0007669"/>
    <property type="project" value="UniProtKB-KW"/>
</dbReference>
<dbReference type="SUPFAM" id="SSF51182">
    <property type="entry name" value="RmlC-like cupins"/>
    <property type="match status" value="1"/>
</dbReference>
<protein>
    <submittedName>
        <fullName evidence="6">Cupin domain-containing protein</fullName>
    </submittedName>
</protein>
<dbReference type="Proteomes" id="UP000535509">
    <property type="component" value="Unassembled WGS sequence"/>
</dbReference>
<dbReference type="InterPro" id="IPR014710">
    <property type="entry name" value="RmlC-like_jellyroll"/>
</dbReference>
<dbReference type="EMBL" id="AABQDW010000001">
    <property type="protein sequence ID" value="EAI5407219.1"/>
    <property type="molecule type" value="Genomic_DNA"/>
</dbReference>
<evidence type="ECO:0000313" key="8">
    <source>
        <dbReference type="Proteomes" id="UP000557842"/>
    </source>
</evidence>
<evidence type="ECO:0000259" key="2">
    <source>
        <dbReference type="Pfam" id="PF02311"/>
    </source>
</evidence>
<dbReference type="Proteomes" id="UP000557842">
    <property type="component" value="Unassembled WGS sequence"/>
</dbReference>
<dbReference type="InterPro" id="IPR003313">
    <property type="entry name" value="AraC-bd"/>
</dbReference>
<dbReference type="AlphaFoldDB" id="A0A5L4VRZ4"/>
<dbReference type="GeneID" id="61064861"/>
<reference evidence="6 8" key="1">
    <citation type="submission" date="2018-05" db="EMBL/GenBank/DDBJ databases">
        <authorList>
            <consortium name="PulseNet: The National Subtyping Network for Foodborne Disease Surveillance"/>
            <person name="Tarr C.L."/>
            <person name="Trees E."/>
            <person name="Katz L.S."/>
            <person name="Carleton-Romer H.A."/>
            <person name="Stroika S."/>
            <person name="Kucerova Z."/>
            <person name="Roache K.F."/>
            <person name="Sabol A.L."/>
            <person name="Besser J."/>
            <person name="Gerner-Smidt P."/>
        </authorList>
    </citation>
    <scope>NUCLEOTIDE SEQUENCE</scope>
    <source>
        <strain evidence="5">2014D-0197</strain>
        <strain evidence="3 8">2016D-0221</strain>
        <strain evidence="6">D4313</strain>
        <strain evidence="4 7">PNUSAC001503</strain>
    </source>
</reference>
<dbReference type="EMBL" id="AACCXM010000001">
    <property type="protein sequence ID" value="EAK0468006.1"/>
    <property type="molecule type" value="Genomic_DNA"/>
</dbReference>
<evidence type="ECO:0000313" key="5">
    <source>
        <dbReference type="EMBL" id="EAK0453005.1"/>
    </source>
</evidence>
<gene>
    <name evidence="5" type="ORF">AAH17_04970</name>
    <name evidence="6" type="ORF">AAH24_01270</name>
    <name evidence="3" type="ORF">BVH53_00625</name>
    <name evidence="4" type="ORF">CX802_07305</name>
</gene>
<keyword evidence="1" id="KW-0238">DNA-binding</keyword>
<dbReference type="InterPro" id="IPR011051">
    <property type="entry name" value="RmlC_Cupin_sf"/>
</dbReference>
<name>A0A5L4VRZ4_CAMFE</name>
<dbReference type="EMBL" id="AABTCC010000023">
    <property type="protein sequence ID" value="EAI8859629.1"/>
    <property type="molecule type" value="Genomic_DNA"/>
</dbReference>
<dbReference type="PANTHER" id="PTHR37694:SF1">
    <property type="entry name" value="SLR8022 PROTEIN"/>
    <property type="match status" value="1"/>
</dbReference>
<accession>A0A5L4VRZ4</accession>
<evidence type="ECO:0000313" key="7">
    <source>
        <dbReference type="Proteomes" id="UP000535509"/>
    </source>
</evidence>
<dbReference type="RefSeq" id="WP_002849598.1">
    <property type="nucleotide sequence ID" value="NZ_AABUZP020000005.1"/>
</dbReference>
<sequence>MEKIVFNTTSFDGVKAIKLVETNFSKEIRISMQSGSIMAEHKAPATIIVQVLKGSIMFYVNEKESRLDEFDLITLDANIPHSLEALSDSIIRLSLAKSDSESRVFNVTNLKH</sequence>
<dbReference type="OMA" id="KEMRICM"/>
<evidence type="ECO:0000313" key="4">
    <source>
        <dbReference type="EMBL" id="EAI8859629.1"/>
    </source>
</evidence>
<feature type="domain" description="AraC-type arabinose-binding/dimerisation" evidence="2">
    <location>
        <begin position="34"/>
        <end position="87"/>
    </location>
</feature>